<dbReference type="AlphaFoldDB" id="A0A0A8Y4M0"/>
<feature type="compositionally biased region" description="Basic and acidic residues" evidence="1">
    <location>
        <begin position="13"/>
        <end position="24"/>
    </location>
</feature>
<evidence type="ECO:0000256" key="1">
    <source>
        <dbReference type="SAM" id="MobiDB-lite"/>
    </source>
</evidence>
<accession>A0A0A8Y4M0</accession>
<reference evidence="2" key="2">
    <citation type="journal article" date="2015" name="Data Brief">
        <title>Shoot transcriptome of the giant reed, Arundo donax.</title>
        <authorList>
            <person name="Barrero R.A."/>
            <person name="Guerrero F.D."/>
            <person name="Moolhuijzen P."/>
            <person name="Goolsby J.A."/>
            <person name="Tidwell J."/>
            <person name="Bellgard S.E."/>
            <person name="Bellgard M.I."/>
        </authorList>
    </citation>
    <scope>NUCLEOTIDE SEQUENCE</scope>
    <source>
        <tissue evidence="2">Shoot tissue taken approximately 20 cm above the soil surface</tissue>
    </source>
</reference>
<feature type="region of interest" description="Disordered" evidence="1">
    <location>
        <begin position="1"/>
        <end position="46"/>
    </location>
</feature>
<dbReference type="EMBL" id="GBRH01278953">
    <property type="protein sequence ID" value="JAD18942.1"/>
    <property type="molecule type" value="Transcribed_RNA"/>
</dbReference>
<protein>
    <submittedName>
        <fullName evidence="2">Uncharacterized protein</fullName>
    </submittedName>
</protein>
<evidence type="ECO:0000313" key="2">
    <source>
        <dbReference type="EMBL" id="JAD18942.1"/>
    </source>
</evidence>
<proteinExistence type="predicted"/>
<sequence>MARSQTAGGAECGRVRNPELDRGHGKWCGSAARWTPRRSGARPPGC</sequence>
<name>A0A0A8Y4M0_ARUDO</name>
<reference evidence="2" key="1">
    <citation type="submission" date="2014-09" db="EMBL/GenBank/DDBJ databases">
        <authorList>
            <person name="Magalhaes I.L.F."/>
            <person name="Oliveira U."/>
            <person name="Santos F.R."/>
            <person name="Vidigal T.H.D.A."/>
            <person name="Brescovit A.D."/>
            <person name="Santos A.J."/>
        </authorList>
    </citation>
    <scope>NUCLEOTIDE SEQUENCE</scope>
    <source>
        <tissue evidence="2">Shoot tissue taken approximately 20 cm above the soil surface</tissue>
    </source>
</reference>
<organism evidence="2">
    <name type="scientific">Arundo donax</name>
    <name type="common">Giant reed</name>
    <name type="synonym">Donax arundinaceus</name>
    <dbReference type="NCBI Taxonomy" id="35708"/>
    <lineage>
        <taxon>Eukaryota</taxon>
        <taxon>Viridiplantae</taxon>
        <taxon>Streptophyta</taxon>
        <taxon>Embryophyta</taxon>
        <taxon>Tracheophyta</taxon>
        <taxon>Spermatophyta</taxon>
        <taxon>Magnoliopsida</taxon>
        <taxon>Liliopsida</taxon>
        <taxon>Poales</taxon>
        <taxon>Poaceae</taxon>
        <taxon>PACMAD clade</taxon>
        <taxon>Arundinoideae</taxon>
        <taxon>Arundineae</taxon>
        <taxon>Arundo</taxon>
    </lineage>
</organism>